<accession>A0ABQ9J7C4</accession>
<comment type="caution">
    <text evidence="1">The sequence shown here is derived from an EMBL/GenBank/DDBJ whole genome shotgun (WGS) entry which is preliminary data.</text>
</comment>
<name>A0ABQ9J7C4_9CUCU</name>
<evidence type="ECO:0000313" key="1">
    <source>
        <dbReference type="EMBL" id="KAJ8973622.1"/>
    </source>
</evidence>
<dbReference type="Proteomes" id="UP001162164">
    <property type="component" value="Unassembled WGS sequence"/>
</dbReference>
<sequence>MNALAMKAPCCIVANDWVSINGVRGYAFIAWRTLKKDVFNSFSLKNFKCQNCSNQKRSLVSIHFLRITQMSTQNMNTTVVSLKASARY</sequence>
<keyword evidence="2" id="KW-1185">Reference proteome</keyword>
<organism evidence="1 2">
    <name type="scientific">Molorchus minor</name>
    <dbReference type="NCBI Taxonomy" id="1323400"/>
    <lineage>
        <taxon>Eukaryota</taxon>
        <taxon>Metazoa</taxon>
        <taxon>Ecdysozoa</taxon>
        <taxon>Arthropoda</taxon>
        <taxon>Hexapoda</taxon>
        <taxon>Insecta</taxon>
        <taxon>Pterygota</taxon>
        <taxon>Neoptera</taxon>
        <taxon>Endopterygota</taxon>
        <taxon>Coleoptera</taxon>
        <taxon>Polyphaga</taxon>
        <taxon>Cucujiformia</taxon>
        <taxon>Chrysomeloidea</taxon>
        <taxon>Cerambycidae</taxon>
        <taxon>Lamiinae</taxon>
        <taxon>Monochamini</taxon>
        <taxon>Molorchus</taxon>
    </lineage>
</organism>
<proteinExistence type="predicted"/>
<evidence type="ECO:0000313" key="2">
    <source>
        <dbReference type="Proteomes" id="UP001162164"/>
    </source>
</evidence>
<protein>
    <submittedName>
        <fullName evidence="1">Uncharacterized protein</fullName>
    </submittedName>
</protein>
<reference evidence="1" key="1">
    <citation type="journal article" date="2023" name="Insect Mol. Biol.">
        <title>Genome sequencing provides insights into the evolution of gene families encoding plant cell wall-degrading enzymes in longhorned beetles.</title>
        <authorList>
            <person name="Shin N.R."/>
            <person name="Okamura Y."/>
            <person name="Kirsch R."/>
            <person name="Pauchet Y."/>
        </authorList>
    </citation>
    <scope>NUCLEOTIDE SEQUENCE</scope>
    <source>
        <strain evidence="1">MMC_N1</strain>
    </source>
</reference>
<gene>
    <name evidence="1" type="ORF">NQ317_003252</name>
</gene>
<dbReference type="EMBL" id="JAPWTJ010001144">
    <property type="protein sequence ID" value="KAJ8973622.1"/>
    <property type="molecule type" value="Genomic_DNA"/>
</dbReference>